<dbReference type="EMBL" id="PDOC01000006">
    <property type="protein sequence ID" value="PIL44796.1"/>
    <property type="molecule type" value="Genomic_DNA"/>
</dbReference>
<dbReference type="InterPro" id="IPR013766">
    <property type="entry name" value="Thioredoxin_domain"/>
</dbReference>
<dbReference type="PANTHER" id="PTHR13887">
    <property type="entry name" value="GLUTATHIONE S-TRANSFERASE KAPPA"/>
    <property type="match status" value="1"/>
</dbReference>
<evidence type="ECO:0000313" key="4">
    <source>
        <dbReference type="Proteomes" id="UP000230390"/>
    </source>
</evidence>
<organism evidence="3 4">
    <name type="scientific">Massilia eurypsychrophila</name>
    <dbReference type="NCBI Taxonomy" id="1485217"/>
    <lineage>
        <taxon>Bacteria</taxon>
        <taxon>Pseudomonadati</taxon>
        <taxon>Pseudomonadota</taxon>
        <taxon>Betaproteobacteria</taxon>
        <taxon>Burkholderiales</taxon>
        <taxon>Oxalobacteraceae</taxon>
        <taxon>Telluria group</taxon>
        <taxon>Massilia</taxon>
    </lineage>
</organism>
<evidence type="ECO:0000256" key="1">
    <source>
        <dbReference type="ARBA" id="ARBA00005791"/>
    </source>
</evidence>
<proteinExistence type="inferred from homology"/>
<dbReference type="Proteomes" id="UP000230390">
    <property type="component" value="Unassembled WGS sequence"/>
</dbReference>
<comment type="similarity">
    <text evidence="1">Belongs to the thioredoxin family. DsbA subfamily.</text>
</comment>
<evidence type="ECO:0000313" key="3">
    <source>
        <dbReference type="EMBL" id="PIL44796.1"/>
    </source>
</evidence>
<dbReference type="OrthoDB" id="9780340at2"/>
<feature type="domain" description="Thioredoxin" evidence="2">
    <location>
        <begin position="1"/>
        <end position="173"/>
    </location>
</feature>
<dbReference type="Gene3D" id="3.40.30.10">
    <property type="entry name" value="Glutaredoxin"/>
    <property type="match status" value="1"/>
</dbReference>
<dbReference type="SUPFAM" id="SSF52833">
    <property type="entry name" value="Thioredoxin-like"/>
    <property type="match status" value="1"/>
</dbReference>
<dbReference type="InterPro" id="IPR036249">
    <property type="entry name" value="Thioredoxin-like_sf"/>
</dbReference>
<keyword evidence="4" id="KW-1185">Reference proteome</keyword>
<dbReference type="InterPro" id="IPR012336">
    <property type="entry name" value="Thioredoxin-like_fold"/>
</dbReference>
<gene>
    <name evidence="3" type="ORF">CR105_12900</name>
</gene>
<dbReference type="AlphaFoldDB" id="A0A2G8TFI3"/>
<dbReference type="RefSeq" id="WP_099788855.1">
    <property type="nucleotide sequence ID" value="NZ_JBHLYV010000004.1"/>
</dbReference>
<accession>A0A2G8TFI3</accession>
<dbReference type="PROSITE" id="PS51352">
    <property type="entry name" value="THIOREDOXIN_2"/>
    <property type="match status" value="1"/>
</dbReference>
<dbReference type="PANTHER" id="PTHR13887:SF55">
    <property type="entry name" value="SLR0313 PROTEIN"/>
    <property type="match status" value="1"/>
</dbReference>
<reference evidence="3 4" key="1">
    <citation type="submission" date="2017-10" db="EMBL/GenBank/DDBJ databases">
        <title>Massilia psychrophilum sp. nov., a novel purple-pigmented bacterium isolated from Tianshan glacier, Xinjiang Municipality, China.</title>
        <authorList>
            <person name="Wang H."/>
        </authorList>
    </citation>
    <scope>NUCLEOTIDE SEQUENCE [LARGE SCALE GENOMIC DNA]</scope>
    <source>
        <strain evidence="3 4">JCM 30074</strain>
    </source>
</reference>
<sequence>MSPIVSIHPDDHMTGSRDAAIVLVEYGDYQCPYSRRAHAGVKDLQRRLGDQLCFVYRHFPLTGKHPYAEMSAETAEAAGDQGMFWQMHDALFELQPQFGPGLIAELAERLGLSVEALCDDVLTRRFQARVEQIAAGGTHIGVEETPTFFINGERHAGDSDELSLVSAIMRFVA</sequence>
<dbReference type="Pfam" id="PF13462">
    <property type="entry name" value="Thioredoxin_4"/>
    <property type="match status" value="1"/>
</dbReference>
<protein>
    <submittedName>
        <fullName evidence="3">Disulfide bond formation protein DsbA</fullName>
    </submittedName>
</protein>
<name>A0A2G8TFI3_9BURK</name>
<comment type="caution">
    <text evidence="3">The sequence shown here is derived from an EMBL/GenBank/DDBJ whole genome shotgun (WGS) entry which is preliminary data.</text>
</comment>
<evidence type="ECO:0000259" key="2">
    <source>
        <dbReference type="PROSITE" id="PS51352"/>
    </source>
</evidence>